<dbReference type="InterPro" id="IPR043502">
    <property type="entry name" value="DNA/RNA_pol_sf"/>
</dbReference>
<dbReference type="AlphaFoldDB" id="A0A8T1DYY1"/>
<evidence type="ECO:0000313" key="5">
    <source>
        <dbReference type="Proteomes" id="UP000736787"/>
    </source>
</evidence>
<dbReference type="VEuPathDB" id="FungiDB:PC110_g5058"/>
<comment type="caution">
    <text evidence="4">The sequence shown here is derived from an EMBL/GenBank/DDBJ whole genome shotgun (WGS) entry which is preliminary data.</text>
</comment>
<sequence length="712" mass="77532">MAMGSTLLQTEQQRVVLAISKLGGRAREWALTCGTSADAAFPTWAQLKQQLSRPPNQAYRIRSRFLATRQGKKKFLDYVQELRTLIAGTAADPLPEAVTLTVFMEGLRTSAARTEVFRVHPSLFEEAASVALNTEHNFRSARPGWYAGSAGSSSVPEPMDLSYAEGEEAELLAAEQRTSIRRCFTCGSTRHLRASCPVCNQRKAPPSQASGSSQGNGDSQWGFEKPWRVLIDSGASGNYARRSTLEGSQRYAEGLAVQTRDNISVRLATGTLVTVSKVSVDLGVKFLDFDSVERCLGLDLDSRYDLILGMAWLEHHEPWIDWRSKTLGATHFAPSGALVSHEPTSAKKQKRFWRGHEAESAMVLDIGMSELVSNEVAVVPERDSQDVRGATRYPRSGVSQVNHSPLRGPRGTVDRRSRHHGRSPGDAGGVAPIPLSEGHGPHGSELRVSRDTDSSLRTDGAVAPGRGDGDVTTPTSSGRSRSRRRMRRRASVTSKTSSTSDEVSNVTSSEAPRDCSEQLYTLVNGVTGCVDGDISLDSLPAVNALLELDEMSIAEFGEALKASDLAYTVVVSKNPLMGLPPDRGEQCGVIDACFRAKHEAVLVRDSKSLHCTPFCVRKPNGKWRIVHAFNKLNAATIPAQTPIPRKDVLQNNMVGCTLYSALDLVDGYYQLLMRACDVPLTVVSTPSGMLWEWLVMPQGLSNVPATFNRLVT</sequence>
<dbReference type="InterPro" id="IPR043128">
    <property type="entry name" value="Rev_trsase/Diguanyl_cyclase"/>
</dbReference>
<dbReference type="InterPro" id="IPR053134">
    <property type="entry name" value="RNA-dir_DNA_polymerase"/>
</dbReference>
<feature type="compositionally biased region" description="Basic residues" evidence="1">
    <location>
        <begin position="480"/>
        <end position="490"/>
    </location>
</feature>
<dbReference type="Pfam" id="PF03732">
    <property type="entry name" value="Retrotrans_gag"/>
    <property type="match status" value="1"/>
</dbReference>
<evidence type="ECO:0000313" key="4">
    <source>
        <dbReference type="EMBL" id="KAG2946415.1"/>
    </source>
</evidence>
<evidence type="ECO:0000256" key="1">
    <source>
        <dbReference type="SAM" id="MobiDB-lite"/>
    </source>
</evidence>
<dbReference type="SUPFAM" id="SSF56672">
    <property type="entry name" value="DNA/RNA polymerases"/>
    <property type="match status" value="1"/>
</dbReference>
<feature type="compositionally biased region" description="Polar residues" evidence="1">
    <location>
        <begin position="495"/>
        <end position="510"/>
    </location>
</feature>
<feature type="region of interest" description="Disordered" evidence="1">
    <location>
        <begin position="382"/>
        <end position="511"/>
    </location>
</feature>
<dbReference type="Gene3D" id="3.30.70.270">
    <property type="match status" value="1"/>
</dbReference>
<dbReference type="VEuPathDB" id="FungiDB:PC110_g12108"/>
<dbReference type="CDD" id="cd00303">
    <property type="entry name" value="retropepsin_like"/>
    <property type="match status" value="1"/>
</dbReference>
<feature type="domain" description="Reverse transcriptase" evidence="2">
    <location>
        <begin position="616"/>
        <end position="711"/>
    </location>
</feature>
<organism evidence="4 5">
    <name type="scientific">Phytophthora cactorum</name>
    <dbReference type="NCBI Taxonomy" id="29920"/>
    <lineage>
        <taxon>Eukaryota</taxon>
        <taxon>Sar</taxon>
        <taxon>Stramenopiles</taxon>
        <taxon>Oomycota</taxon>
        <taxon>Peronosporomycetes</taxon>
        <taxon>Peronosporales</taxon>
        <taxon>Peronosporaceae</taxon>
        <taxon>Phytophthora</taxon>
    </lineage>
</organism>
<dbReference type="CDD" id="cd01647">
    <property type="entry name" value="RT_LTR"/>
    <property type="match status" value="1"/>
</dbReference>
<dbReference type="Gene3D" id="3.10.10.10">
    <property type="entry name" value="HIV Type 1 Reverse Transcriptase, subunit A, domain 1"/>
    <property type="match status" value="1"/>
</dbReference>
<feature type="compositionally biased region" description="Basic and acidic residues" evidence="1">
    <location>
        <begin position="439"/>
        <end position="456"/>
    </location>
</feature>
<name>A0A8T1DYY1_9STRA</name>
<dbReference type="Gene3D" id="2.40.70.10">
    <property type="entry name" value="Acid Proteases"/>
    <property type="match status" value="1"/>
</dbReference>
<evidence type="ECO:0008006" key="6">
    <source>
        <dbReference type="Google" id="ProtNLM"/>
    </source>
</evidence>
<gene>
    <name evidence="4" type="ORF">PC117_g7651</name>
</gene>
<proteinExistence type="predicted"/>
<dbReference type="InterPro" id="IPR000477">
    <property type="entry name" value="RT_dom"/>
</dbReference>
<dbReference type="InterPro" id="IPR005162">
    <property type="entry name" value="Retrotrans_gag_dom"/>
</dbReference>
<dbReference type="Pfam" id="PF00078">
    <property type="entry name" value="RVT_1"/>
    <property type="match status" value="1"/>
</dbReference>
<feature type="domain" description="Retrotransposon gag" evidence="3">
    <location>
        <begin position="17"/>
        <end position="109"/>
    </location>
</feature>
<dbReference type="PANTHER" id="PTHR24559:SF444">
    <property type="entry name" value="REVERSE TRANSCRIPTASE DOMAIN-CONTAINING PROTEIN"/>
    <property type="match status" value="1"/>
</dbReference>
<dbReference type="EMBL" id="RCMK01000158">
    <property type="protein sequence ID" value="KAG2946415.1"/>
    <property type="molecule type" value="Genomic_DNA"/>
</dbReference>
<dbReference type="PANTHER" id="PTHR24559">
    <property type="entry name" value="TRANSPOSON TY3-I GAG-POL POLYPROTEIN"/>
    <property type="match status" value="1"/>
</dbReference>
<dbReference type="Proteomes" id="UP000736787">
    <property type="component" value="Unassembled WGS sequence"/>
</dbReference>
<protein>
    <recommendedName>
        <fullName evidence="6">CCHC-type domain-containing protein</fullName>
    </recommendedName>
</protein>
<accession>A0A8T1DYY1</accession>
<evidence type="ECO:0000259" key="2">
    <source>
        <dbReference type="Pfam" id="PF00078"/>
    </source>
</evidence>
<evidence type="ECO:0000259" key="3">
    <source>
        <dbReference type="Pfam" id="PF03732"/>
    </source>
</evidence>
<dbReference type="InterPro" id="IPR021109">
    <property type="entry name" value="Peptidase_aspartic_dom_sf"/>
</dbReference>
<reference evidence="4" key="1">
    <citation type="submission" date="2018-10" db="EMBL/GenBank/DDBJ databases">
        <title>Effector identification in a new, highly contiguous assembly of the strawberry crown rot pathogen Phytophthora cactorum.</title>
        <authorList>
            <person name="Armitage A.D."/>
            <person name="Nellist C.F."/>
            <person name="Bates H."/>
            <person name="Vickerstaff R.J."/>
            <person name="Harrison R.J."/>
        </authorList>
    </citation>
    <scope>NUCLEOTIDE SEQUENCE</scope>
    <source>
        <strain evidence="4">4040</strain>
    </source>
</reference>